<keyword evidence="3" id="KW-1185">Reference proteome</keyword>
<protein>
    <submittedName>
        <fullName evidence="2">Uncharacterized protein</fullName>
    </submittedName>
</protein>
<dbReference type="Proteomes" id="UP001075354">
    <property type="component" value="Chromosome 14"/>
</dbReference>
<comment type="caution">
    <text evidence="2">The sequence shown here is derived from an EMBL/GenBank/DDBJ whole genome shotgun (WGS) entry which is preliminary data.</text>
</comment>
<gene>
    <name evidence="2" type="ORF">ONE63_003570</name>
</gene>
<evidence type="ECO:0000313" key="2">
    <source>
        <dbReference type="EMBL" id="KAJ1520439.1"/>
    </source>
</evidence>
<sequence>MPPAAKKLKLENGEAISQASPSVISVDADGTPTPDPKKSTIKPNANFKANAYKFILMTWHGIALWMGIPAGAFNDLFVSCEISSIIASVHTISRQEKSQKGSFGTRNGNKESTVTYKGKAYKITNASAKDIYDACWKVVVGELTADTYKDFLGCLQPLLFLTVLFKERFKSYRVTPTAKVVGKDGQTTKQVPLSKFGFLGHHVIFMDGMGLPPFITSSLAQSVGTGVVVYNLLTSPKDYAGRWKSAASKHLKHIPGHDDVIACLSERKSGDVKEVVKELFNILLAATPRQTHRAAVPVCMLNHIMLKEQLDVPSMYNNATEFTCEALAATLQATLKFDDDALNHFNNSGEPVAIGYNIATKQVFTIPGNLREDLAKSMVILALFGCAKEDLGLLGWMFGGMKFQTRSEMGKRVPKTGFFHRRYKHQSAAARLLLENGSSEHVRHVRRQSQPAGTQELSLKPAEHDTGTKAWIAMLSSGENAMDTGAWVKRPEVDSVPTESGKFFFT</sequence>
<name>A0AAV7X985_9NEOP</name>
<reference evidence="2" key="1">
    <citation type="submission" date="2022-12" db="EMBL/GenBank/DDBJ databases">
        <title>Chromosome-level genome assembly of the bean flower thrips Megalurothrips usitatus.</title>
        <authorList>
            <person name="Ma L."/>
            <person name="Liu Q."/>
            <person name="Li H."/>
            <person name="Cai W."/>
        </authorList>
    </citation>
    <scope>NUCLEOTIDE SEQUENCE</scope>
    <source>
        <strain evidence="2">Cailab_2022a</strain>
    </source>
</reference>
<proteinExistence type="predicted"/>
<evidence type="ECO:0000256" key="1">
    <source>
        <dbReference type="SAM" id="MobiDB-lite"/>
    </source>
</evidence>
<feature type="region of interest" description="Disordered" evidence="1">
    <location>
        <begin position="440"/>
        <end position="461"/>
    </location>
</feature>
<feature type="region of interest" description="Disordered" evidence="1">
    <location>
        <begin position="21"/>
        <end position="42"/>
    </location>
</feature>
<feature type="compositionally biased region" description="Polar residues" evidence="1">
    <location>
        <begin position="448"/>
        <end position="457"/>
    </location>
</feature>
<evidence type="ECO:0000313" key="3">
    <source>
        <dbReference type="Proteomes" id="UP001075354"/>
    </source>
</evidence>
<dbReference type="EMBL" id="JAPTSV010000014">
    <property type="protein sequence ID" value="KAJ1520439.1"/>
    <property type="molecule type" value="Genomic_DNA"/>
</dbReference>
<accession>A0AAV7X985</accession>
<organism evidence="2 3">
    <name type="scientific">Megalurothrips usitatus</name>
    <name type="common">bean blossom thrips</name>
    <dbReference type="NCBI Taxonomy" id="439358"/>
    <lineage>
        <taxon>Eukaryota</taxon>
        <taxon>Metazoa</taxon>
        <taxon>Ecdysozoa</taxon>
        <taxon>Arthropoda</taxon>
        <taxon>Hexapoda</taxon>
        <taxon>Insecta</taxon>
        <taxon>Pterygota</taxon>
        <taxon>Neoptera</taxon>
        <taxon>Paraneoptera</taxon>
        <taxon>Thysanoptera</taxon>
        <taxon>Terebrantia</taxon>
        <taxon>Thripoidea</taxon>
        <taxon>Thripidae</taxon>
        <taxon>Megalurothrips</taxon>
    </lineage>
</organism>
<dbReference type="AlphaFoldDB" id="A0AAV7X985"/>